<reference evidence="1 2" key="1">
    <citation type="submission" date="2019-09" db="EMBL/GenBank/DDBJ databases">
        <title>Genome sequence and assembly of Flavobacterium sp.</title>
        <authorList>
            <person name="Chhetri G."/>
        </authorList>
    </citation>
    <scope>NUCLEOTIDE SEQUENCE [LARGE SCALE GENOMIC DNA]</scope>
    <source>
        <strain evidence="1 2">SNL9</strain>
    </source>
</reference>
<keyword evidence="2" id="KW-1185">Reference proteome</keyword>
<comment type="caution">
    <text evidence="1">The sequence shown here is derived from an EMBL/GenBank/DDBJ whole genome shotgun (WGS) entry which is preliminary data.</text>
</comment>
<dbReference type="EMBL" id="VWSG01000006">
    <property type="protein sequence ID" value="KAA5534321.1"/>
    <property type="molecule type" value="Genomic_DNA"/>
</dbReference>
<evidence type="ECO:0000313" key="2">
    <source>
        <dbReference type="Proteomes" id="UP000325141"/>
    </source>
</evidence>
<gene>
    <name evidence="1" type="ORF">F0460_09440</name>
</gene>
<proteinExistence type="predicted"/>
<protein>
    <submittedName>
        <fullName evidence="1">Uncharacterized protein</fullName>
    </submittedName>
</protein>
<dbReference type="AlphaFoldDB" id="A0A5M6CGL7"/>
<dbReference type="Proteomes" id="UP000325141">
    <property type="component" value="Unassembled WGS sequence"/>
</dbReference>
<organism evidence="1 2">
    <name type="scientific">Paenimyroides baculatum</name>
    <dbReference type="NCBI Taxonomy" id="2608000"/>
    <lineage>
        <taxon>Bacteria</taxon>
        <taxon>Pseudomonadati</taxon>
        <taxon>Bacteroidota</taxon>
        <taxon>Flavobacteriia</taxon>
        <taxon>Flavobacteriales</taxon>
        <taxon>Flavobacteriaceae</taxon>
        <taxon>Paenimyroides</taxon>
    </lineage>
</organism>
<accession>A0A5M6CGL7</accession>
<name>A0A5M6CGL7_9FLAO</name>
<dbReference type="RefSeq" id="WP_150012570.1">
    <property type="nucleotide sequence ID" value="NZ_VWSG01000006.1"/>
</dbReference>
<sequence length="437" mass="51224">MTKKITIYGLNNNLNITKNNINNIVSIFPNDIINDITNIENYKNLDWSDFPQRNKLNKQFTFYNGKDKRDVNNGLAIRVGKISEFLQYMISLHEHNDNKFIFNIDAITIKNILGKDYEMILCLLHNLKIIERTGTYYNGTDSHCYAYIISKRLIYTAENYSIIFIEDPKKIDKLEKKTISENYNDEVVAITDKRMIDTLITTTLDKPSALTYSINDFFNSAQQKEHLNKLIYRINYILLFGVKKYLKSGEKSKRIYSHLTYMPKELRPFLNRKFFNVDLTNSQLLILCYYAKLNNLKIDNSFIDDCQNGVIYEQFMLLNDNDRKQSKVAVFSEILFDFKTAKNNLTNALFKKLYPQTWLTLKEINDSKKENGTLASKLQSMEFDIFSTTPSVCKNSHFLFTLHDCIYFNDADDKDLVIQHLTNKFAEMGLKVSFNFE</sequence>
<evidence type="ECO:0000313" key="1">
    <source>
        <dbReference type="EMBL" id="KAA5534321.1"/>
    </source>
</evidence>